<evidence type="ECO:0000256" key="1">
    <source>
        <dbReference type="SAM" id="MobiDB-lite"/>
    </source>
</evidence>
<evidence type="ECO:0000313" key="3">
    <source>
        <dbReference type="Proteomes" id="UP000542776"/>
    </source>
</evidence>
<sequence>MTGFNKNAWYRQIVKAVSPRAFAVGFVLVETFLFRGNEECWSSQDTIGRLANASPRTVRDALRELEDAGFLTHRRGGKGHANRYIPHFVDRQDLADQNSGENAFDRQDLAYDDRQNPAAERAVHRAVGGPAFAGPADTLPGALVCGGLSPPSSPVGVVGESPTNEPVNPSSRVEPEPIDESDRVDVLYARLEKIADANFGYLPVDCSSDLVQFYERVDGWRSLDLDVIEDDLLEFESVTDPKERHDRQIKALEIVVQREDDPELPLDLLRFAARNQDPSPTELDRLVSLHRLWRSGDYREDENGREIVEKPRHAADRPEPASSTRRMAS</sequence>
<dbReference type="InterPro" id="IPR036390">
    <property type="entry name" value="WH_DNA-bd_sf"/>
</dbReference>
<feature type="region of interest" description="Disordered" evidence="1">
    <location>
        <begin position="300"/>
        <end position="329"/>
    </location>
</feature>
<proteinExistence type="predicted"/>
<dbReference type="Proteomes" id="UP000542776">
    <property type="component" value="Unassembled WGS sequence"/>
</dbReference>
<evidence type="ECO:0008006" key="4">
    <source>
        <dbReference type="Google" id="ProtNLM"/>
    </source>
</evidence>
<gene>
    <name evidence="2" type="ORF">GGR04_002474</name>
</gene>
<evidence type="ECO:0000313" key="2">
    <source>
        <dbReference type="EMBL" id="MBB3998626.1"/>
    </source>
</evidence>
<protein>
    <recommendedName>
        <fullName evidence="4">Helix-turn-helix domain-containing protein</fullName>
    </recommendedName>
</protein>
<feature type="compositionally biased region" description="Basic and acidic residues" evidence="1">
    <location>
        <begin position="300"/>
        <end position="319"/>
    </location>
</feature>
<accession>A0A7W6H4X8</accession>
<comment type="caution">
    <text evidence="2">The sequence shown here is derived from an EMBL/GenBank/DDBJ whole genome shotgun (WGS) entry which is preliminary data.</text>
</comment>
<dbReference type="RefSeq" id="WP_183200166.1">
    <property type="nucleotide sequence ID" value="NZ_JACIEK010000006.1"/>
</dbReference>
<reference evidence="2 3" key="1">
    <citation type="submission" date="2020-08" db="EMBL/GenBank/DDBJ databases">
        <title>Genomic Encyclopedia of Type Strains, Phase IV (KMG-IV): sequencing the most valuable type-strain genomes for metagenomic binning, comparative biology and taxonomic classification.</title>
        <authorList>
            <person name="Goeker M."/>
        </authorList>
    </citation>
    <scope>NUCLEOTIDE SEQUENCE [LARGE SCALE GENOMIC DNA]</scope>
    <source>
        <strain evidence="2 3">DSM 102238</strain>
    </source>
</reference>
<dbReference type="EMBL" id="JACIEK010000006">
    <property type="protein sequence ID" value="MBB3998626.1"/>
    <property type="molecule type" value="Genomic_DNA"/>
</dbReference>
<organism evidence="2 3">
    <name type="scientific">Aureimonas pseudogalii</name>
    <dbReference type="NCBI Taxonomy" id="1744844"/>
    <lineage>
        <taxon>Bacteria</taxon>
        <taxon>Pseudomonadati</taxon>
        <taxon>Pseudomonadota</taxon>
        <taxon>Alphaproteobacteria</taxon>
        <taxon>Hyphomicrobiales</taxon>
        <taxon>Aurantimonadaceae</taxon>
        <taxon>Aureimonas</taxon>
    </lineage>
</organism>
<feature type="region of interest" description="Disordered" evidence="1">
    <location>
        <begin position="152"/>
        <end position="178"/>
    </location>
</feature>
<dbReference type="SUPFAM" id="SSF46785">
    <property type="entry name" value="Winged helix' DNA-binding domain"/>
    <property type="match status" value="1"/>
</dbReference>
<dbReference type="AlphaFoldDB" id="A0A7W6H4X8"/>
<feature type="compositionally biased region" description="Polar residues" evidence="1">
    <location>
        <begin position="161"/>
        <end position="171"/>
    </location>
</feature>
<name>A0A7W6H4X8_9HYPH</name>
<keyword evidence="3" id="KW-1185">Reference proteome</keyword>